<dbReference type="CDD" id="cd00082">
    <property type="entry name" value="HisKA"/>
    <property type="match status" value="1"/>
</dbReference>
<dbReference type="SMART" id="SM00387">
    <property type="entry name" value="HATPase_c"/>
    <property type="match status" value="1"/>
</dbReference>
<evidence type="ECO:0000256" key="2">
    <source>
        <dbReference type="ARBA" id="ARBA00012438"/>
    </source>
</evidence>
<evidence type="ECO:0000256" key="6">
    <source>
        <dbReference type="ARBA" id="ARBA00022777"/>
    </source>
</evidence>
<name>A0A956M0K3_UNCEI</name>
<evidence type="ECO:0000256" key="1">
    <source>
        <dbReference type="ARBA" id="ARBA00000085"/>
    </source>
</evidence>
<dbReference type="CDD" id="cd16922">
    <property type="entry name" value="HATPase_EvgS-ArcB-TorS-like"/>
    <property type="match status" value="1"/>
</dbReference>
<dbReference type="Pfam" id="PF00072">
    <property type="entry name" value="Response_reg"/>
    <property type="match status" value="2"/>
</dbReference>
<dbReference type="Pfam" id="PF08448">
    <property type="entry name" value="PAS_4"/>
    <property type="match status" value="1"/>
</dbReference>
<dbReference type="PROSITE" id="PS50109">
    <property type="entry name" value="HIS_KIN"/>
    <property type="match status" value="1"/>
</dbReference>
<accession>A0A956M0K3</accession>
<keyword evidence="3 11" id="KW-0597">Phosphoprotein</keyword>
<evidence type="ECO:0000256" key="7">
    <source>
        <dbReference type="ARBA" id="ARBA00022840"/>
    </source>
</evidence>
<sequence>MVEDAPKNSSGRSESRLTPPGTLRSLGDEASKSALRAIQAAQAQFLGGSELDDAALPLLDWCRTGAVCDFAALIRLDPTDERSDRLAVTTVPEMLDQPGMIDSGEQGAGSLRGLDPSALRHSLTLGDQVRAPWITNHTHAAAVAPIARCLGDCRELAVYPLSSPDGISGAICLTRRSEPFQPDDLRSLEPVIDQLHLMVRATSAERTAQSSERVHEHDRTRIEGIIAAVRLCTWEWDFQTDELRFDEVDASTGKLNQIRSTGTIWHDRIHPEDQPRVKRALDEHLAGAPYFFAEYRLQREAGIWSSILASGAVSRRDASGVPTSIWGIYLDNSRQRQAEEEQARSHGLLQQIVDALPQRVFWKDLDGRYLGANLAFRIDSGCNPVGLDDFEMPWTREQAEFFRECDRRVASTGRPEMNIVEPILTDDGEQRWLSTSKMPLRDAHDTVFGVLGTYLDITAIKENEVELARARDAAEEASRAKGEFLATMSHEIRTPLNGILGYLDLVLESRLDPEQEESIATARTSGITLLHIINDILDFSKLEAGKFELEEKPFQLRPVVAEAVELLAPQAYEQGVELALIWEDGVPEMITGDVHRLRQVLTNLIGNAVKFSEDAPITVQIDAPAEGQIRFQIIDRGVGIPLEKRAHVFQKFSQVDSSPARRFGGTGLGLAISKRLVEAMGGEIGFESDLGVGTTFWFTLRVPTGNPTPRSDEGAGKRVLVASPVGPIVQSLRLELNRRGFEVTTAASLPDARAILASPQARPPFDVLIIDAALGKRSGLGALQSLRDQGFAENGCLTLLAARHSHFQSADFQQAGIRRTIAKPFTRPSQLEGLLGTDQANAIADAAAERPGLAVPALPARRELRVLLAEDNVINQKLARRMLEQSHCSVDLADNGREAVEMAAQHTYDVIFMDCQMPEM</sequence>
<dbReference type="SMART" id="SM00448">
    <property type="entry name" value="REC"/>
    <property type="match status" value="1"/>
</dbReference>
<evidence type="ECO:0000256" key="11">
    <source>
        <dbReference type="PROSITE-ProRule" id="PRU00169"/>
    </source>
</evidence>
<dbReference type="SUPFAM" id="SSF52172">
    <property type="entry name" value="CheY-like"/>
    <property type="match status" value="2"/>
</dbReference>
<dbReference type="SUPFAM" id="SSF47384">
    <property type="entry name" value="Homodimeric domain of signal transducing histidine kinase"/>
    <property type="match status" value="1"/>
</dbReference>
<evidence type="ECO:0000259" key="14">
    <source>
        <dbReference type="PROSITE" id="PS50110"/>
    </source>
</evidence>
<dbReference type="InterPro" id="IPR011006">
    <property type="entry name" value="CheY-like_superfamily"/>
</dbReference>
<evidence type="ECO:0000256" key="8">
    <source>
        <dbReference type="ARBA" id="ARBA00023012"/>
    </source>
</evidence>
<dbReference type="PANTHER" id="PTHR45339:SF3">
    <property type="entry name" value="HISTIDINE KINASE"/>
    <property type="match status" value="1"/>
</dbReference>
<dbReference type="InterPro" id="IPR013656">
    <property type="entry name" value="PAS_4"/>
</dbReference>
<keyword evidence="7" id="KW-0067">ATP-binding</keyword>
<dbReference type="GO" id="GO:0000155">
    <property type="term" value="F:phosphorelay sensor kinase activity"/>
    <property type="evidence" value="ECO:0007669"/>
    <property type="project" value="InterPro"/>
</dbReference>
<dbReference type="FunFam" id="1.10.287.130:FF:000002">
    <property type="entry name" value="Two-component osmosensing histidine kinase"/>
    <property type="match status" value="1"/>
</dbReference>
<feature type="region of interest" description="Disordered" evidence="12">
    <location>
        <begin position="1"/>
        <end position="27"/>
    </location>
</feature>
<evidence type="ECO:0000256" key="12">
    <source>
        <dbReference type="SAM" id="MobiDB-lite"/>
    </source>
</evidence>
<feature type="domain" description="Response regulatory" evidence="14">
    <location>
        <begin position="865"/>
        <end position="920"/>
    </location>
</feature>
<evidence type="ECO:0000259" key="13">
    <source>
        <dbReference type="PROSITE" id="PS50109"/>
    </source>
</evidence>
<evidence type="ECO:0000256" key="10">
    <source>
        <dbReference type="ARBA" id="ARBA00068150"/>
    </source>
</evidence>
<dbReference type="SUPFAM" id="SSF55785">
    <property type="entry name" value="PYP-like sensor domain (PAS domain)"/>
    <property type="match status" value="2"/>
</dbReference>
<protein>
    <recommendedName>
        <fullName evidence="10">Sensory/regulatory protein RpfC</fullName>
        <ecNumber evidence="2">2.7.13.3</ecNumber>
    </recommendedName>
</protein>
<feature type="modified residue" description="4-aspartylphosphate" evidence="11">
    <location>
        <position position="914"/>
    </location>
</feature>
<dbReference type="AlphaFoldDB" id="A0A956M0K3"/>
<feature type="modified residue" description="4-aspartylphosphate" evidence="11">
    <location>
        <position position="771"/>
    </location>
</feature>
<proteinExistence type="predicted"/>
<dbReference type="CDD" id="cd17546">
    <property type="entry name" value="REC_hyHK_CKI1_RcsC-like"/>
    <property type="match status" value="1"/>
</dbReference>
<dbReference type="PRINTS" id="PR00344">
    <property type="entry name" value="BCTRLSENSOR"/>
</dbReference>
<dbReference type="GO" id="GO:0005524">
    <property type="term" value="F:ATP binding"/>
    <property type="evidence" value="ECO:0007669"/>
    <property type="project" value="UniProtKB-KW"/>
</dbReference>
<dbReference type="EMBL" id="JAGQHR010000356">
    <property type="protein sequence ID" value="MCA9728342.1"/>
    <property type="molecule type" value="Genomic_DNA"/>
</dbReference>
<dbReference type="NCBIfam" id="TIGR00229">
    <property type="entry name" value="sensory_box"/>
    <property type="match status" value="1"/>
</dbReference>
<evidence type="ECO:0000259" key="15">
    <source>
        <dbReference type="PROSITE" id="PS50113"/>
    </source>
</evidence>
<dbReference type="Gene3D" id="3.30.565.10">
    <property type="entry name" value="Histidine kinase-like ATPase, C-terminal domain"/>
    <property type="match status" value="1"/>
</dbReference>
<dbReference type="PANTHER" id="PTHR45339">
    <property type="entry name" value="HYBRID SIGNAL TRANSDUCTION HISTIDINE KINASE J"/>
    <property type="match status" value="1"/>
</dbReference>
<gene>
    <name evidence="16" type="ORF">KC729_11710</name>
</gene>
<dbReference type="SMART" id="SM00388">
    <property type="entry name" value="HisKA"/>
    <property type="match status" value="1"/>
</dbReference>
<feature type="domain" description="PAC" evidence="15">
    <location>
        <begin position="413"/>
        <end position="469"/>
    </location>
</feature>
<dbReference type="InterPro" id="IPR036097">
    <property type="entry name" value="HisK_dim/P_sf"/>
</dbReference>
<dbReference type="Proteomes" id="UP000697710">
    <property type="component" value="Unassembled WGS sequence"/>
</dbReference>
<evidence type="ECO:0000256" key="5">
    <source>
        <dbReference type="ARBA" id="ARBA00022741"/>
    </source>
</evidence>
<dbReference type="InterPro" id="IPR013655">
    <property type="entry name" value="PAS_fold_3"/>
</dbReference>
<comment type="catalytic activity">
    <reaction evidence="1">
        <text>ATP + protein L-histidine = ADP + protein N-phospho-L-histidine.</text>
        <dbReference type="EC" id="2.7.13.3"/>
    </reaction>
</comment>
<feature type="non-terminal residue" evidence="16">
    <location>
        <position position="920"/>
    </location>
</feature>
<reference evidence="16" key="1">
    <citation type="submission" date="2020-04" db="EMBL/GenBank/DDBJ databases">
        <authorList>
            <person name="Zhang T."/>
        </authorList>
    </citation>
    <scope>NUCLEOTIDE SEQUENCE</scope>
    <source>
        <strain evidence="16">HKST-UBA01</strain>
    </source>
</reference>
<dbReference type="InterPro" id="IPR000700">
    <property type="entry name" value="PAS-assoc_C"/>
</dbReference>
<dbReference type="Pfam" id="PF00512">
    <property type="entry name" value="HisKA"/>
    <property type="match status" value="1"/>
</dbReference>
<comment type="subunit">
    <text evidence="9">At low DSF concentrations, interacts with RpfF.</text>
</comment>
<dbReference type="FunFam" id="3.30.565.10:FF:000010">
    <property type="entry name" value="Sensor histidine kinase RcsC"/>
    <property type="match status" value="1"/>
</dbReference>
<dbReference type="Pfam" id="PF02518">
    <property type="entry name" value="HATPase_c"/>
    <property type="match status" value="1"/>
</dbReference>
<dbReference type="PROSITE" id="PS50113">
    <property type="entry name" value="PAC"/>
    <property type="match status" value="1"/>
</dbReference>
<comment type="caution">
    <text evidence="16">The sequence shown here is derived from an EMBL/GenBank/DDBJ whole genome shotgun (WGS) entry which is preliminary data.</text>
</comment>
<feature type="domain" description="Response regulatory" evidence="14">
    <location>
        <begin position="718"/>
        <end position="838"/>
    </location>
</feature>
<keyword evidence="4" id="KW-0808">Transferase</keyword>
<dbReference type="InterPro" id="IPR003661">
    <property type="entry name" value="HisK_dim/P_dom"/>
</dbReference>
<reference evidence="16" key="2">
    <citation type="journal article" date="2021" name="Microbiome">
        <title>Successional dynamics and alternative stable states in a saline activated sludge microbial community over 9 years.</title>
        <authorList>
            <person name="Wang Y."/>
            <person name="Ye J."/>
            <person name="Ju F."/>
            <person name="Liu L."/>
            <person name="Boyd J.A."/>
            <person name="Deng Y."/>
            <person name="Parks D.H."/>
            <person name="Jiang X."/>
            <person name="Yin X."/>
            <person name="Woodcroft B.J."/>
            <person name="Tyson G.W."/>
            <person name="Hugenholtz P."/>
            <person name="Polz M.F."/>
            <person name="Zhang T."/>
        </authorList>
    </citation>
    <scope>NUCLEOTIDE SEQUENCE</scope>
    <source>
        <strain evidence="16">HKST-UBA01</strain>
    </source>
</reference>
<dbReference type="Gene3D" id="3.30.450.20">
    <property type="entry name" value="PAS domain"/>
    <property type="match status" value="2"/>
</dbReference>
<dbReference type="Pfam" id="PF08447">
    <property type="entry name" value="PAS_3"/>
    <property type="match status" value="1"/>
</dbReference>
<dbReference type="CDD" id="cd00130">
    <property type="entry name" value="PAS"/>
    <property type="match status" value="1"/>
</dbReference>
<dbReference type="PROSITE" id="PS50110">
    <property type="entry name" value="RESPONSE_REGULATORY"/>
    <property type="match status" value="2"/>
</dbReference>
<dbReference type="SUPFAM" id="SSF55874">
    <property type="entry name" value="ATPase domain of HSP90 chaperone/DNA topoisomerase II/histidine kinase"/>
    <property type="match status" value="1"/>
</dbReference>
<dbReference type="InterPro" id="IPR001789">
    <property type="entry name" value="Sig_transdc_resp-reg_receiver"/>
</dbReference>
<dbReference type="InterPro" id="IPR036890">
    <property type="entry name" value="HATPase_C_sf"/>
</dbReference>
<dbReference type="Gene3D" id="3.40.50.2300">
    <property type="match status" value="2"/>
</dbReference>
<dbReference type="InterPro" id="IPR000014">
    <property type="entry name" value="PAS"/>
</dbReference>
<keyword evidence="5" id="KW-0547">Nucleotide-binding</keyword>
<dbReference type="InterPro" id="IPR035965">
    <property type="entry name" value="PAS-like_dom_sf"/>
</dbReference>
<evidence type="ECO:0000256" key="4">
    <source>
        <dbReference type="ARBA" id="ARBA00022679"/>
    </source>
</evidence>
<dbReference type="CDD" id="cd00156">
    <property type="entry name" value="REC"/>
    <property type="match status" value="1"/>
</dbReference>
<evidence type="ECO:0000256" key="9">
    <source>
        <dbReference type="ARBA" id="ARBA00064003"/>
    </source>
</evidence>
<evidence type="ECO:0000313" key="16">
    <source>
        <dbReference type="EMBL" id="MCA9728342.1"/>
    </source>
</evidence>
<dbReference type="InterPro" id="IPR005467">
    <property type="entry name" value="His_kinase_dom"/>
</dbReference>
<dbReference type="InterPro" id="IPR003594">
    <property type="entry name" value="HATPase_dom"/>
</dbReference>
<evidence type="ECO:0000313" key="17">
    <source>
        <dbReference type="Proteomes" id="UP000697710"/>
    </source>
</evidence>
<keyword evidence="8" id="KW-0902">Two-component regulatory system</keyword>
<keyword evidence="6" id="KW-0418">Kinase</keyword>
<dbReference type="Gene3D" id="1.10.287.130">
    <property type="match status" value="1"/>
</dbReference>
<feature type="domain" description="Histidine kinase" evidence="13">
    <location>
        <begin position="487"/>
        <end position="704"/>
    </location>
</feature>
<evidence type="ECO:0000256" key="3">
    <source>
        <dbReference type="ARBA" id="ARBA00022553"/>
    </source>
</evidence>
<organism evidence="16 17">
    <name type="scientific">Eiseniibacteriota bacterium</name>
    <dbReference type="NCBI Taxonomy" id="2212470"/>
    <lineage>
        <taxon>Bacteria</taxon>
        <taxon>Candidatus Eiseniibacteriota</taxon>
    </lineage>
</organism>
<dbReference type="InterPro" id="IPR004358">
    <property type="entry name" value="Sig_transdc_His_kin-like_C"/>
</dbReference>
<dbReference type="EC" id="2.7.13.3" evidence="2"/>